<evidence type="ECO:0000256" key="5">
    <source>
        <dbReference type="ARBA" id="ARBA00022692"/>
    </source>
</evidence>
<feature type="transmembrane region" description="Helical" evidence="8">
    <location>
        <begin position="20"/>
        <end position="39"/>
    </location>
</feature>
<dbReference type="PANTHER" id="PTHR33908:SF11">
    <property type="entry name" value="MEMBRANE PROTEIN"/>
    <property type="match status" value="1"/>
</dbReference>
<keyword evidence="5 8" id="KW-0812">Transmembrane</keyword>
<reference evidence="9 10" key="1">
    <citation type="submission" date="2017-11" db="EMBL/GenBank/DDBJ databases">
        <title>Genomic Encyclopedia of Archaeal and Bacterial Type Strains, Phase II (KMG-II): From Individual Species to Whole Genera.</title>
        <authorList>
            <person name="Goeker M."/>
        </authorList>
    </citation>
    <scope>NUCLEOTIDE SEQUENCE [LARGE SCALE GENOMIC DNA]</scope>
    <source>
        <strain evidence="9 10">DSM 27617</strain>
    </source>
</reference>
<feature type="transmembrane region" description="Helical" evidence="8">
    <location>
        <begin position="72"/>
        <end position="89"/>
    </location>
</feature>
<keyword evidence="4" id="KW-0808">Transferase</keyword>
<dbReference type="GO" id="GO:0009103">
    <property type="term" value="P:lipopolysaccharide biosynthetic process"/>
    <property type="evidence" value="ECO:0007669"/>
    <property type="project" value="UniProtKB-ARBA"/>
</dbReference>
<evidence type="ECO:0000256" key="8">
    <source>
        <dbReference type="SAM" id="Phobius"/>
    </source>
</evidence>
<sequence length="420" mass="49817">MFNISKIRITDFFLNWKSFLVFNILIFVAKIVFSAYNNFQAEWFEDWSIARNLATLEIYSWNYKFGSSAYKLPLYPLFLCFFMKCFGLLNAAKFIIIAQHIFYFIIPVIIIKIFENFNLKTVGFLSAYFFIFSPAYFYYSNVLEATNLFILLFAVWLYGYSICWTQTYISFNKIIIFSVITALVALTQVVAVPIMGVMALFLIYYKKRSLKDIFTVACIAVLAYSPWVIRNYTTFDKVIISKSPFWQNVFFGYIPDYQILPDNHFLTQEEKKTVFKKTAAHNEFINEKIYKEEVLKIVRKDSFAFIKKGFNNFISLWFVPKTYFDNNSLSILIGRKLYVIFINLLLLISMIYFFRNNKKIFLFCCILFVGFTFPYLIGHAANIRFKLDFEWIETSVISLFLFHKYFVSNKKFNPKDRLSI</sequence>
<evidence type="ECO:0000256" key="2">
    <source>
        <dbReference type="ARBA" id="ARBA00022475"/>
    </source>
</evidence>
<gene>
    <name evidence="9" type="ORF">CLV73_2149</name>
</gene>
<dbReference type="GO" id="GO:0016763">
    <property type="term" value="F:pentosyltransferase activity"/>
    <property type="evidence" value="ECO:0007669"/>
    <property type="project" value="TreeGrafter"/>
</dbReference>
<keyword evidence="2" id="KW-1003">Cell membrane</keyword>
<dbReference type="AlphaFoldDB" id="A0A2M9CBG1"/>
<feature type="transmembrane region" description="Helical" evidence="8">
    <location>
        <begin position="175"/>
        <end position="204"/>
    </location>
</feature>
<comment type="caution">
    <text evidence="9">The sequence shown here is derived from an EMBL/GenBank/DDBJ whole genome shotgun (WGS) entry which is preliminary data.</text>
</comment>
<feature type="transmembrane region" description="Helical" evidence="8">
    <location>
        <begin position="121"/>
        <end position="139"/>
    </location>
</feature>
<feature type="transmembrane region" description="Helical" evidence="8">
    <location>
        <begin position="337"/>
        <end position="354"/>
    </location>
</feature>
<dbReference type="OrthoDB" id="1238974at2"/>
<evidence type="ECO:0000256" key="6">
    <source>
        <dbReference type="ARBA" id="ARBA00022989"/>
    </source>
</evidence>
<dbReference type="RefSeq" id="WP_100376768.1">
    <property type="nucleotide sequence ID" value="NZ_PGFD01000001.1"/>
</dbReference>
<evidence type="ECO:0000313" key="10">
    <source>
        <dbReference type="Proteomes" id="UP000228740"/>
    </source>
</evidence>
<dbReference type="PANTHER" id="PTHR33908">
    <property type="entry name" value="MANNOSYLTRANSFERASE YKCB-RELATED"/>
    <property type="match status" value="1"/>
</dbReference>
<dbReference type="InterPro" id="IPR050297">
    <property type="entry name" value="LipidA_mod_glycosyltrf_83"/>
</dbReference>
<protein>
    <recommendedName>
        <fullName evidence="11">Dolichyl-phosphate-mannose-protein mannosyltransferase</fullName>
    </recommendedName>
</protein>
<keyword evidence="3" id="KW-0328">Glycosyltransferase</keyword>
<dbReference type="Proteomes" id="UP000228740">
    <property type="component" value="Unassembled WGS sequence"/>
</dbReference>
<evidence type="ECO:0000256" key="7">
    <source>
        <dbReference type="ARBA" id="ARBA00023136"/>
    </source>
</evidence>
<dbReference type="EMBL" id="PGFD01000001">
    <property type="protein sequence ID" value="PJJ68124.1"/>
    <property type="molecule type" value="Genomic_DNA"/>
</dbReference>
<feature type="transmembrane region" description="Helical" evidence="8">
    <location>
        <begin position="95"/>
        <end position="114"/>
    </location>
</feature>
<feature type="transmembrane region" description="Helical" evidence="8">
    <location>
        <begin position="210"/>
        <end position="229"/>
    </location>
</feature>
<keyword evidence="10" id="KW-1185">Reference proteome</keyword>
<evidence type="ECO:0000256" key="4">
    <source>
        <dbReference type="ARBA" id="ARBA00022679"/>
    </source>
</evidence>
<organism evidence="9 10">
    <name type="scientific">Chryseobacterium geocarposphaerae</name>
    <dbReference type="NCBI Taxonomy" id="1416776"/>
    <lineage>
        <taxon>Bacteria</taxon>
        <taxon>Pseudomonadati</taxon>
        <taxon>Bacteroidota</taxon>
        <taxon>Flavobacteriia</taxon>
        <taxon>Flavobacteriales</taxon>
        <taxon>Weeksellaceae</taxon>
        <taxon>Chryseobacterium group</taxon>
        <taxon>Chryseobacterium</taxon>
    </lineage>
</organism>
<feature type="transmembrane region" description="Helical" evidence="8">
    <location>
        <begin position="360"/>
        <end position="377"/>
    </location>
</feature>
<evidence type="ECO:0008006" key="11">
    <source>
        <dbReference type="Google" id="ProtNLM"/>
    </source>
</evidence>
<name>A0A2M9CBG1_9FLAO</name>
<feature type="transmembrane region" description="Helical" evidence="8">
    <location>
        <begin position="145"/>
        <end position="163"/>
    </location>
</feature>
<evidence type="ECO:0000256" key="3">
    <source>
        <dbReference type="ARBA" id="ARBA00022676"/>
    </source>
</evidence>
<accession>A0A2M9CBG1</accession>
<keyword evidence="7 8" id="KW-0472">Membrane</keyword>
<evidence type="ECO:0000313" key="9">
    <source>
        <dbReference type="EMBL" id="PJJ68124.1"/>
    </source>
</evidence>
<keyword evidence="6 8" id="KW-1133">Transmembrane helix</keyword>
<evidence type="ECO:0000256" key="1">
    <source>
        <dbReference type="ARBA" id="ARBA00004651"/>
    </source>
</evidence>
<proteinExistence type="predicted"/>
<comment type="subcellular location">
    <subcellularLocation>
        <location evidence="1">Cell membrane</location>
        <topology evidence="1">Multi-pass membrane protein</topology>
    </subcellularLocation>
</comment>
<dbReference type="GO" id="GO:0005886">
    <property type="term" value="C:plasma membrane"/>
    <property type="evidence" value="ECO:0007669"/>
    <property type="project" value="UniProtKB-SubCell"/>
</dbReference>